<dbReference type="InterPro" id="IPR045338">
    <property type="entry name" value="DUF6535"/>
</dbReference>
<keyword evidence="2" id="KW-1133">Transmembrane helix</keyword>
<evidence type="ECO:0000313" key="4">
    <source>
        <dbReference type="EMBL" id="TRM59219.1"/>
    </source>
</evidence>
<gene>
    <name evidence="4" type="ORF">BD626DRAFT_572805</name>
</gene>
<evidence type="ECO:0000313" key="5">
    <source>
        <dbReference type="Proteomes" id="UP000320762"/>
    </source>
</evidence>
<keyword evidence="5" id="KW-1185">Reference proteome</keyword>
<dbReference type="Pfam" id="PF20153">
    <property type="entry name" value="DUF6535"/>
    <property type="match status" value="1"/>
</dbReference>
<evidence type="ECO:0000259" key="3">
    <source>
        <dbReference type="Pfam" id="PF20153"/>
    </source>
</evidence>
<feature type="compositionally biased region" description="Basic and acidic residues" evidence="1">
    <location>
        <begin position="13"/>
        <end position="23"/>
    </location>
</feature>
<accession>A0A550C337</accession>
<feature type="compositionally biased region" description="Low complexity" evidence="1">
    <location>
        <begin position="920"/>
        <end position="935"/>
    </location>
</feature>
<evidence type="ECO:0000256" key="2">
    <source>
        <dbReference type="SAM" id="Phobius"/>
    </source>
</evidence>
<feature type="compositionally biased region" description="Basic and acidic residues" evidence="1">
    <location>
        <begin position="49"/>
        <end position="67"/>
    </location>
</feature>
<feature type="transmembrane region" description="Helical" evidence="2">
    <location>
        <begin position="111"/>
        <end position="130"/>
    </location>
</feature>
<feature type="compositionally biased region" description="Basic and acidic residues" evidence="1">
    <location>
        <begin position="832"/>
        <end position="866"/>
    </location>
</feature>
<dbReference type="STRING" id="97359.A0A550C337"/>
<comment type="caution">
    <text evidence="4">The sequence shown here is derived from an EMBL/GenBank/DDBJ whole genome shotgun (WGS) entry which is preliminary data.</text>
</comment>
<dbReference type="Proteomes" id="UP000320762">
    <property type="component" value="Unassembled WGS sequence"/>
</dbReference>
<keyword evidence="2" id="KW-0472">Membrane</keyword>
<sequence length="944" mass="105637">MFREYENSEEAVIADRAEDVEEKKRKHPCTPDSTHGDPTMSFDNSTDPGDSRRTSISKEHKQIGPEENKRWHIGSDKFFHRPPGEGTSWKSCAKLIDNHDIAMCQFWREEVDTLAVFAGLFSAVLTAFIIESYKWMMIQSDDVSADYLRQLVALTSGVDVSSVSTIDKSSPLPTHVMVRINSFWFSSLTLSLSSALIGIVSKQWLREYLRDTGHSHQTNLSVRQVKYEGLMKWYVGPVISTIPLLLQTALFLFLIGIIDLLWHLQTTVATIITTLGSSTMLFFLVTTVLPGVQYLRHRRGLRLHVIYQFPFKSPQAWLFLQASVAIVNFFAWAYAYVTSLKKRPNDKRKDVHVAPYQTHASWTQFDLDWTSQQDKVAGWHHEPSALARCLGFMDLTFEHGSLRDWIWNCLWEMRYQAANARHVLKCFRRDFNGEFDVTSLEERLIQGVKYYLDPRGYSRYTSEPVMFVLLDTGRGAPRAEARLEHIIRIFNSFDISGTERIPSMVYKVMRNALDEIVDTSSPELSLQLFYVAQSLLARSHLVIDEPFNLASSIVDYLSRIEAEGDPSIPNLSLNICKEITEWLESQPIPTTREGWSDYKSLVFWAAHIAVMLAQRFHPSGSSDVLASSHPRILDVHALVQMVFAKLLLIPADVSPTWTPADFDMEDLTSVKVSLETLAAPQVKPAASVRRRSVKARGKQDSSRTDSDGAFTQTSESTAVSSDSHRRSYENFNYRRCPSPPSMPDMSTHVVHWNMPVDSESDDGGAEEPPNNPFAGEVAEDSSRIVELEEPVEVEEPVELEEPAELEEPGSPQSAPNAEEPPDKAFAGALAADDSHAFRPEEAEAQRAADAEEPPDERLADVADSRPVEPAVNGLPRVADAAPEYSDRWPPSDCVTGDASEVKRNGAHAPDTGGRESIQRPPAAGGPSGPAAVVPANERTPSSYV</sequence>
<proteinExistence type="predicted"/>
<feature type="compositionally biased region" description="Acidic residues" evidence="1">
    <location>
        <begin position="787"/>
        <end position="807"/>
    </location>
</feature>
<dbReference type="OrthoDB" id="3235960at2759"/>
<evidence type="ECO:0000256" key="1">
    <source>
        <dbReference type="SAM" id="MobiDB-lite"/>
    </source>
</evidence>
<reference evidence="4 5" key="1">
    <citation type="journal article" date="2019" name="New Phytol.">
        <title>Comparative genomics reveals unique wood-decay strategies and fruiting body development in the Schizophyllaceae.</title>
        <authorList>
            <person name="Almasi E."/>
            <person name="Sahu N."/>
            <person name="Krizsan K."/>
            <person name="Balint B."/>
            <person name="Kovacs G.M."/>
            <person name="Kiss B."/>
            <person name="Cseklye J."/>
            <person name="Drula E."/>
            <person name="Henrissat B."/>
            <person name="Nagy I."/>
            <person name="Chovatia M."/>
            <person name="Adam C."/>
            <person name="LaButti K."/>
            <person name="Lipzen A."/>
            <person name="Riley R."/>
            <person name="Grigoriev I.V."/>
            <person name="Nagy L.G."/>
        </authorList>
    </citation>
    <scope>NUCLEOTIDE SEQUENCE [LARGE SCALE GENOMIC DNA]</scope>
    <source>
        <strain evidence="4 5">NL-1724</strain>
    </source>
</reference>
<feature type="compositionally biased region" description="Polar residues" evidence="1">
    <location>
        <begin position="709"/>
        <end position="721"/>
    </location>
</feature>
<feature type="region of interest" description="Disordered" evidence="1">
    <location>
        <begin position="681"/>
        <end position="944"/>
    </location>
</feature>
<protein>
    <recommendedName>
        <fullName evidence="3">DUF6535 domain-containing protein</fullName>
    </recommendedName>
</protein>
<feature type="transmembrane region" description="Helical" evidence="2">
    <location>
        <begin position="182"/>
        <end position="200"/>
    </location>
</feature>
<feature type="transmembrane region" description="Helical" evidence="2">
    <location>
        <begin position="316"/>
        <end position="337"/>
    </location>
</feature>
<organism evidence="4 5">
    <name type="scientific">Schizophyllum amplum</name>
    <dbReference type="NCBI Taxonomy" id="97359"/>
    <lineage>
        <taxon>Eukaryota</taxon>
        <taxon>Fungi</taxon>
        <taxon>Dikarya</taxon>
        <taxon>Basidiomycota</taxon>
        <taxon>Agaricomycotina</taxon>
        <taxon>Agaricomycetes</taxon>
        <taxon>Agaricomycetidae</taxon>
        <taxon>Agaricales</taxon>
        <taxon>Schizophyllaceae</taxon>
        <taxon>Schizophyllum</taxon>
    </lineage>
</organism>
<dbReference type="EMBL" id="VDMD01000029">
    <property type="protein sequence ID" value="TRM59219.1"/>
    <property type="molecule type" value="Genomic_DNA"/>
</dbReference>
<feature type="transmembrane region" description="Helical" evidence="2">
    <location>
        <begin position="233"/>
        <end position="262"/>
    </location>
</feature>
<keyword evidence="2" id="KW-0812">Transmembrane</keyword>
<feature type="region of interest" description="Disordered" evidence="1">
    <location>
        <begin position="1"/>
        <end position="67"/>
    </location>
</feature>
<feature type="domain" description="DUF6535" evidence="3">
    <location>
        <begin position="89"/>
        <end position="263"/>
    </location>
</feature>
<name>A0A550C337_9AGAR</name>
<feature type="transmembrane region" description="Helical" evidence="2">
    <location>
        <begin position="268"/>
        <end position="295"/>
    </location>
</feature>
<feature type="compositionally biased region" description="Basic and acidic residues" evidence="1">
    <location>
        <begin position="697"/>
        <end position="706"/>
    </location>
</feature>
<dbReference type="AlphaFoldDB" id="A0A550C337"/>